<dbReference type="Proteomes" id="UP001642360">
    <property type="component" value="Unassembled WGS sequence"/>
</dbReference>
<gene>
    <name evidence="2" type="ORF">ILEXP_LOCUS21161</name>
</gene>
<evidence type="ECO:0000313" key="2">
    <source>
        <dbReference type="EMBL" id="CAK9152934.1"/>
    </source>
</evidence>
<evidence type="ECO:0000313" key="3">
    <source>
        <dbReference type="Proteomes" id="UP001642360"/>
    </source>
</evidence>
<sequence>METLSASKHMVKIIRDPKQQIEMVGVPKEYLSGHAFHKYQLESPDKTVSFEFQHNVCGRSIYAEGTVDAAIFLAKKSVSPPPPTSQPSSLRSLPPPPPPTTQPSHSPVSEPHSHRGQISLTTSCSFQQTETWSEMGKLSVEICLISARGLRRTSSLWKLQWLAVGWVYSREPIFLRERLQGTATVVVKEFLDKYMKNSEVSNSKPVEEVGSFELRKRNSTKPQGFVDVSIRVSEERDEPSIYGMRLQKILEPCLSI</sequence>
<proteinExistence type="predicted"/>
<dbReference type="AlphaFoldDB" id="A0ABC8SCN2"/>
<name>A0ABC8SCN2_9AQUA</name>
<dbReference type="PANTHER" id="PTHR20836:SF0">
    <property type="entry name" value="4-HYDROXY-TETRAHYDRODIPICOLINATE REDUCTASE 1, CHLOROPLASTIC-RELATED"/>
    <property type="match status" value="1"/>
</dbReference>
<dbReference type="PANTHER" id="PTHR20836">
    <property type="entry name" value="DIHYDRODIPICOLINATE REDUCTASE"/>
    <property type="match status" value="1"/>
</dbReference>
<reference evidence="2 3" key="1">
    <citation type="submission" date="2024-02" db="EMBL/GenBank/DDBJ databases">
        <authorList>
            <person name="Vignale AGUSTIN F."/>
            <person name="Sosa J E."/>
            <person name="Modenutti C."/>
        </authorList>
    </citation>
    <scope>NUCLEOTIDE SEQUENCE [LARGE SCALE GENOMIC DNA]</scope>
</reference>
<protein>
    <submittedName>
        <fullName evidence="2">Uncharacterized protein</fullName>
    </submittedName>
</protein>
<evidence type="ECO:0000256" key="1">
    <source>
        <dbReference type="SAM" id="MobiDB-lite"/>
    </source>
</evidence>
<dbReference type="InterPro" id="IPR023940">
    <property type="entry name" value="DHDPR_bac"/>
</dbReference>
<comment type="caution">
    <text evidence="2">The sequence shown here is derived from an EMBL/GenBank/DDBJ whole genome shotgun (WGS) entry which is preliminary data.</text>
</comment>
<dbReference type="EMBL" id="CAUOFW020002310">
    <property type="protein sequence ID" value="CAK9152934.1"/>
    <property type="molecule type" value="Genomic_DNA"/>
</dbReference>
<keyword evidence="3" id="KW-1185">Reference proteome</keyword>
<organism evidence="2 3">
    <name type="scientific">Ilex paraguariensis</name>
    <name type="common">yerba mate</name>
    <dbReference type="NCBI Taxonomy" id="185542"/>
    <lineage>
        <taxon>Eukaryota</taxon>
        <taxon>Viridiplantae</taxon>
        <taxon>Streptophyta</taxon>
        <taxon>Embryophyta</taxon>
        <taxon>Tracheophyta</taxon>
        <taxon>Spermatophyta</taxon>
        <taxon>Magnoliopsida</taxon>
        <taxon>eudicotyledons</taxon>
        <taxon>Gunneridae</taxon>
        <taxon>Pentapetalae</taxon>
        <taxon>asterids</taxon>
        <taxon>campanulids</taxon>
        <taxon>Aquifoliales</taxon>
        <taxon>Aquifoliaceae</taxon>
        <taxon>Ilex</taxon>
    </lineage>
</organism>
<feature type="region of interest" description="Disordered" evidence="1">
    <location>
        <begin position="78"/>
        <end position="117"/>
    </location>
</feature>
<accession>A0ABC8SCN2</accession>